<proteinExistence type="predicted"/>
<feature type="domain" description="Rhamnogalacturonan lyase" evidence="1">
    <location>
        <begin position="126"/>
        <end position="284"/>
    </location>
</feature>
<sequence length="290" mass="30903">MSLYKSIANGLSSLFGPGDGNGKAGGAVRNLRAEPKLMENLLTWEPVGWDTALDHYRVLGVGQDGKEQLLGKTIFPFFRHDRLDPAGETWRYAVEIVDAAGGVSPRADAPQTSSIASVTVGAELARLGDFDRKDLEFKYAPKDYKKIVTAYPDQKIVAGPDAAAGDVAYLLPGPGDKWAGNKAYTLEWTVDIAEPADDCALALWLVDTTKLGGTLDVQVNDFSKAVDLPQGATKGSRSGDASGEKTALKPVAIEFDLPAGTLKEGTNTLVFTVSEGGWLAWDALGLFRKG</sequence>
<dbReference type="SUPFAM" id="SSF49785">
    <property type="entry name" value="Galactose-binding domain-like"/>
    <property type="match status" value="1"/>
</dbReference>
<reference evidence="2 3" key="1">
    <citation type="submission" date="2020-10" db="EMBL/GenBank/DDBJ databases">
        <title>Complete genome sequence of Corynebacterium massiliense DSM 45435, type strain of Corynebacterium massiliense.</title>
        <authorList>
            <person name="Busche T."/>
            <person name="Kalinowski J."/>
            <person name="Ruckert C."/>
        </authorList>
    </citation>
    <scope>NUCLEOTIDE SEQUENCE [LARGE SCALE GENOMIC DNA]</scope>
    <source>
        <strain evidence="2 3">DSM 45435</strain>
    </source>
</reference>
<accession>A0ABY7U6E2</accession>
<name>A0ABY7U6E2_9CORY</name>
<dbReference type="EMBL" id="CP063189">
    <property type="protein sequence ID" value="WCZ31544.1"/>
    <property type="molecule type" value="Genomic_DNA"/>
</dbReference>
<organism evidence="2 3">
    <name type="scientific">Corynebacterium massiliense DSM 45435</name>
    <dbReference type="NCBI Taxonomy" id="1121364"/>
    <lineage>
        <taxon>Bacteria</taxon>
        <taxon>Bacillati</taxon>
        <taxon>Actinomycetota</taxon>
        <taxon>Actinomycetes</taxon>
        <taxon>Mycobacteriales</taxon>
        <taxon>Corynebacteriaceae</taxon>
        <taxon>Corynebacterium</taxon>
    </lineage>
</organism>
<dbReference type="RefSeq" id="WP_022863162.1">
    <property type="nucleotide sequence ID" value="NZ_ATVG01000007.1"/>
</dbReference>
<protein>
    <recommendedName>
        <fullName evidence="1">Rhamnogalacturonan lyase domain-containing protein</fullName>
    </recommendedName>
</protein>
<dbReference type="InterPro" id="IPR008979">
    <property type="entry name" value="Galactose-bd-like_sf"/>
</dbReference>
<gene>
    <name evidence="2" type="ORF">CMASS_00365</name>
</gene>
<dbReference type="Pfam" id="PF14683">
    <property type="entry name" value="CBM-like"/>
    <property type="match status" value="1"/>
</dbReference>
<evidence type="ECO:0000259" key="1">
    <source>
        <dbReference type="Pfam" id="PF14683"/>
    </source>
</evidence>
<evidence type="ECO:0000313" key="3">
    <source>
        <dbReference type="Proteomes" id="UP001220064"/>
    </source>
</evidence>
<dbReference type="Gene3D" id="2.60.120.260">
    <property type="entry name" value="Galactose-binding domain-like"/>
    <property type="match status" value="1"/>
</dbReference>
<dbReference type="InterPro" id="IPR029411">
    <property type="entry name" value="RG-lyase_III"/>
</dbReference>
<evidence type="ECO:0000313" key="2">
    <source>
        <dbReference type="EMBL" id="WCZ31544.1"/>
    </source>
</evidence>
<keyword evidence="3" id="KW-1185">Reference proteome</keyword>
<dbReference type="Proteomes" id="UP001220064">
    <property type="component" value="Chromosome"/>
</dbReference>